<proteinExistence type="predicted"/>
<protein>
    <submittedName>
        <fullName evidence="1">Uncharacterized protein</fullName>
    </submittedName>
</protein>
<dbReference type="EMBL" id="CYZU01000039">
    <property type="protein sequence ID" value="CUO85665.1"/>
    <property type="molecule type" value="Genomic_DNA"/>
</dbReference>
<accession>A0A174IL59</accession>
<sequence>MAKNEKEYTCTVEYTEGCEQRLTEALVGIYYQRKRDKELENVTDDKTA</sequence>
<reference evidence="1 2" key="1">
    <citation type="submission" date="2015-09" db="EMBL/GenBank/DDBJ databases">
        <authorList>
            <consortium name="Pathogen Informatics"/>
        </authorList>
    </citation>
    <scope>NUCLEOTIDE SEQUENCE [LARGE SCALE GENOMIC DNA]</scope>
    <source>
        <strain evidence="1 2">2789STDY5834876</strain>
    </source>
</reference>
<dbReference type="STRING" id="39482.ERS852491_03523"/>
<evidence type="ECO:0000313" key="2">
    <source>
        <dbReference type="Proteomes" id="UP000095544"/>
    </source>
</evidence>
<dbReference type="RefSeq" id="WP_156320705.1">
    <property type="nucleotide sequence ID" value="NZ_BAAACT010000050.1"/>
</dbReference>
<dbReference type="Proteomes" id="UP000095544">
    <property type="component" value="Unassembled WGS sequence"/>
</dbReference>
<evidence type="ECO:0000313" key="1">
    <source>
        <dbReference type="EMBL" id="CUO85665.1"/>
    </source>
</evidence>
<dbReference type="AlphaFoldDB" id="A0A174IL59"/>
<organism evidence="1 2">
    <name type="scientific">Faecalicatena contorta</name>
    <dbReference type="NCBI Taxonomy" id="39482"/>
    <lineage>
        <taxon>Bacteria</taxon>
        <taxon>Bacillati</taxon>
        <taxon>Bacillota</taxon>
        <taxon>Clostridia</taxon>
        <taxon>Lachnospirales</taxon>
        <taxon>Lachnospiraceae</taxon>
        <taxon>Faecalicatena</taxon>
    </lineage>
</organism>
<dbReference type="OrthoDB" id="9954502at2"/>
<name>A0A174IL59_9FIRM</name>
<gene>
    <name evidence="1" type="ORF">ERS852491_03523</name>
</gene>